<dbReference type="Proteomes" id="UP001500466">
    <property type="component" value="Unassembled WGS sequence"/>
</dbReference>
<keyword evidence="3" id="KW-1185">Reference proteome</keyword>
<feature type="region of interest" description="Disordered" evidence="1">
    <location>
        <begin position="204"/>
        <end position="244"/>
    </location>
</feature>
<organism evidence="2 3">
    <name type="scientific">Yinghuangia aomiensis</name>
    <dbReference type="NCBI Taxonomy" id="676205"/>
    <lineage>
        <taxon>Bacteria</taxon>
        <taxon>Bacillati</taxon>
        <taxon>Actinomycetota</taxon>
        <taxon>Actinomycetes</taxon>
        <taxon>Kitasatosporales</taxon>
        <taxon>Streptomycetaceae</taxon>
        <taxon>Yinghuangia</taxon>
    </lineage>
</organism>
<evidence type="ECO:0000256" key="1">
    <source>
        <dbReference type="SAM" id="MobiDB-lite"/>
    </source>
</evidence>
<dbReference type="RefSeq" id="WP_345679239.1">
    <property type="nucleotide sequence ID" value="NZ_BAABHS010000029.1"/>
</dbReference>
<protein>
    <recommendedName>
        <fullName evidence="4">Histone deacetylase</fullName>
    </recommendedName>
</protein>
<proteinExistence type="predicted"/>
<comment type="caution">
    <text evidence="2">The sequence shown here is derived from an EMBL/GenBank/DDBJ whole genome shotgun (WGS) entry which is preliminary data.</text>
</comment>
<name>A0ABP9I239_9ACTN</name>
<evidence type="ECO:0000313" key="3">
    <source>
        <dbReference type="Proteomes" id="UP001500466"/>
    </source>
</evidence>
<dbReference type="EMBL" id="BAABHS010000029">
    <property type="protein sequence ID" value="GAA4984885.1"/>
    <property type="molecule type" value="Genomic_DNA"/>
</dbReference>
<evidence type="ECO:0008006" key="4">
    <source>
        <dbReference type="Google" id="ProtNLM"/>
    </source>
</evidence>
<accession>A0ABP9I239</accession>
<dbReference type="Gene3D" id="3.10.490.10">
    <property type="entry name" value="Gamma-glutamyl cyclotransferase-like"/>
    <property type="match status" value="1"/>
</dbReference>
<reference evidence="3" key="1">
    <citation type="journal article" date="2019" name="Int. J. Syst. Evol. Microbiol.">
        <title>The Global Catalogue of Microorganisms (GCM) 10K type strain sequencing project: providing services to taxonomists for standard genome sequencing and annotation.</title>
        <authorList>
            <consortium name="The Broad Institute Genomics Platform"/>
            <consortium name="The Broad Institute Genome Sequencing Center for Infectious Disease"/>
            <person name="Wu L."/>
            <person name="Ma J."/>
        </authorList>
    </citation>
    <scope>NUCLEOTIDE SEQUENCE [LARGE SCALE GENOMIC DNA]</scope>
    <source>
        <strain evidence="3">JCM 17986</strain>
    </source>
</reference>
<evidence type="ECO:0000313" key="2">
    <source>
        <dbReference type="EMBL" id="GAA4984885.1"/>
    </source>
</evidence>
<sequence length="303" mass="32436">MTVHYASYGSNMDDRRFKPYVLGGPVPGTDIVERGSSDRTPIDLDRSQLVQVPGLLFTAGNSQRWEGKGVAFVDLADGQGHETIMRTYPLSEQQFADVVTQELDAGEPLRVDIDRIVEQGAVQVSPGAYGTVFHLGNIDGEPLLTFTAPFRADEVVHNKPNAAYVNRIRDGLVNAGLDADAAKAYVHATPGSKLGLTVPAHVAANREGPQSGRRGASASLTPPGRSRGIGSRHRGERVPASPLPTPLAHIAAAIPSVRRMAESYARLDRGWDPRGRLTNPGGGLTVYRRDGGVDKALDQGLNH</sequence>
<gene>
    <name evidence="2" type="ORF">GCM10023205_63900</name>
</gene>